<reference evidence="1" key="3">
    <citation type="journal article" date="2017" name="Nature">
        <title>Genome sequence of the progenitor of the wheat D genome Aegilops tauschii.</title>
        <authorList>
            <person name="Luo M.C."/>
            <person name="Gu Y.Q."/>
            <person name="Puiu D."/>
            <person name="Wang H."/>
            <person name="Twardziok S.O."/>
            <person name="Deal K.R."/>
            <person name="Huo N."/>
            <person name="Zhu T."/>
            <person name="Wang L."/>
            <person name="Wang Y."/>
            <person name="McGuire P.E."/>
            <person name="Liu S."/>
            <person name="Long H."/>
            <person name="Ramasamy R.K."/>
            <person name="Rodriguez J.C."/>
            <person name="Van S.L."/>
            <person name="Yuan L."/>
            <person name="Wang Z."/>
            <person name="Xia Z."/>
            <person name="Xiao L."/>
            <person name="Anderson O.D."/>
            <person name="Ouyang S."/>
            <person name="Liang Y."/>
            <person name="Zimin A.V."/>
            <person name="Pertea G."/>
            <person name="Qi P."/>
            <person name="Bennetzen J.L."/>
            <person name="Dai X."/>
            <person name="Dawson M.W."/>
            <person name="Muller H.G."/>
            <person name="Kugler K."/>
            <person name="Rivarola-Duarte L."/>
            <person name="Spannagl M."/>
            <person name="Mayer K.F.X."/>
            <person name="Lu F.H."/>
            <person name="Bevan M.W."/>
            <person name="Leroy P."/>
            <person name="Li P."/>
            <person name="You F.M."/>
            <person name="Sun Q."/>
            <person name="Liu Z."/>
            <person name="Lyons E."/>
            <person name="Wicker T."/>
            <person name="Salzberg S.L."/>
            <person name="Devos K.M."/>
            <person name="Dvorak J."/>
        </authorList>
    </citation>
    <scope>NUCLEOTIDE SEQUENCE [LARGE SCALE GENOMIC DNA]</scope>
    <source>
        <strain evidence="1">cv. AL8/78</strain>
    </source>
</reference>
<reference evidence="1" key="4">
    <citation type="submission" date="2019-03" db="UniProtKB">
        <authorList>
            <consortium name="EnsemblPlants"/>
        </authorList>
    </citation>
    <scope>IDENTIFICATION</scope>
</reference>
<organism evidence="1 2">
    <name type="scientific">Aegilops tauschii subsp. strangulata</name>
    <name type="common">Goatgrass</name>
    <dbReference type="NCBI Taxonomy" id="200361"/>
    <lineage>
        <taxon>Eukaryota</taxon>
        <taxon>Viridiplantae</taxon>
        <taxon>Streptophyta</taxon>
        <taxon>Embryophyta</taxon>
        <taxon>Tracheophyta</taxon>
        <taxon>Spermatophyta</taxon>
        <taxon>Magnoliopsida</taxon>
        <taxon>Liliopsida</taxon>
        <taxon>Poales</taxon>
        <taxon>Poaceae</taxon>
        <taxon>BOP clade</taxon>
        <taxon>Pooideae</taxon>
        <taxon>Triticodae</taxon>
        <taxon>Triticeae</taxon>
        <taxon>Triticinae</taxon>
        <taxon>Aegilops</taxon>
    </lineage>
</organism>
<keyword evidence="2" id="KW-1185">Reference proteome</keyword>
<dbReference type="PANTHER" id="PTHR43128:SF16">
    <property type="entry name" value="L-LACTATE DEHYDROGENASE"/>
    <property type="match status" value="1"/>
</dbReference>
<dbReference type="Gramene" id="AET7Gv20923300.1">
    <property type="protein sequence ID" value="AET7Gv20923300.1"/>
    <property type="gene ID" value="AET7Gv20923300"/>
</dbReference>
<reference evidence="1" key="5">
    <citation type="journal article" date="2021" name="G3 (Bethesda)">
        <title>Aegilops tauschii genome assembly Aet v5.0 features greater sequence contiguity and improved annotation.</title>
        <authorList>
            <person name="Wang L."/>
            <person name="Zhu T."/>
            <person name="Rodriguez J.C."/>
            <person name="Deal K.R."/>
            <person name="Dubcovsky J."/>
            <person name="McGuire P.E."/>
            <person name="Lux T."/>
            <person name="Spannagl M."/>
            <person name="Mayer K.F.X."/>
            <person name="Baldrich P."/>
            <person name="Meyers B.C."/>
            <person name="Huo N."/>
            <person name="Gu Y.Q."/>
            <person name="Zhou H."/>
            <person name="Devos K.M."/>
            <person name="Bennetzen J.L."/>
            <person name="Unver T."/>
            <person name="Budak H."/>
            <person name="Gulick P.J."/>
            <person name="Galiba G."/>
            <person name="Kalapos B."/>
            <person name="Nelson D.R."/>
            <person name="Li P."/>
            <person name="You F.M."/>
            <person name="Luo M.C."/>
            <person name="Dvorak J."/>
        </authorList>
    </citation>
    <scope>NUCLEOTIDE SEQUENCE [LARGE SCALE GENOMIC DNA]</scope>
    <source>
        <strain evidence="1">cv. AL8/78</strain>
    </source>
</reference>
<dbReference type="Proteomes" id="UP000015105">
    <property type="component" value="Chromosome 7D"/>
</dbReference>
<dbReference type="GO" id="GO:0004459">
    <property type="term" value="F:L-lactate dehydrogenase (NAD+) activity"/>
    <property type="evidence" value="ECO:0007669"/>
    <property type="project" value="TreeGrafter"/>
</dbReference>
<protein>
    <submittedName>
        <fullName evidence="1">Uncharacterized protein</fullName>
    </submittedName>
</protein>
<reference evidence="2" key="2">
    <citation type="journal article" date="2017" name="Nat. Plants">
        <title>The Aegilops tauschii genome reveals multiple impacts of transposons.</title>
        <authorList>
            <person name="Zhao G."/>
            <person name="Zou C."/>
            <person name="Li K."/>
            <person name="Wang K."/>
            <person name="Li T."/>
            <person name="Gao L."/>
            <person name="Zhang X."/>
            <person name="Wang H."/>
            <person name="Yang Z."/>
            <person name="Liu X."/>
            <person name="Jiang W."/>
            <person name="Mao L."/>
            <person name="Kong X."/>
            <person name="Jiao Y."/>
            <person name="Jia J."/>
        </authorList>
    </citation>
    <scope>NUCLEOTIDE SEQUENCE [LARGE SCALE GENOMIC DNA]</scope>
    <source>
        <strain evidence="2">cv. AL8/78</strain>
    </source>
</reference>
<dbReference type="EnsemblPlants" id="AET7Gv20923300.1">
    <property type="protein sequence ID" value="AET7Gv20923300.1"/>
    <property type="gene ID" value="AET7Gv20923300"/>
</dbReference>
<dbReference type="AlphaFoldDB" id="A0A453SEB4"/>
<sequence length="101" mass="11794">VLTYLAWKISEFPGCRVIGSDTNLHSSKSRFLIAEHLDINVQDVQEPPLHCLLFFALLFSVDHEVHICRSDWKWRQRRTEGDEVKTISSDRSVYYTKVAPF</sequence>
<dbReference type="GO" id="GO:0006089">
    <property type="term" value="P:lactate metabolic process"/>
    <property type="evidence" value="ECO:0007669"/>
    <property type="project" value="TreeGrafter"/>
</dbReference>
<dbReference type="PANTHER" id="PTHR43128">
    <property type="entry name" value="L-2-HYDROXYCARBOXYLATE DEHYDROGENASE (NAD(P)(+))"/>
    <property type="match status" value="1"/>
</dbReference>
<accession>A0A453SEB4</accession>
<reference evidence="2" key="1">
    <citation type="journal article" date="2014" name="Science">
        <title>Ancient hybridizations among the ancestral genomes of bread wheat.</title>
        <authorList>
            <consortium name="International Wheat Genome Sequencing Consortium,"/>
            <person name="Marcussen T."/>
            <person name="Sandve S.R."/>
            <person name="Heier L."/>
            <person name="Spannagl M."/>
            <person name="Pfeifer M."/>
            <person name="Jakobsen K.S."/>
            <person name="Wulff B.B."/>
            <person name="Steuernagel B."/>
            <person name="Mayer K.F."/>
            <person name="Olsen O.A."/>
        </authorList>
    </citation>
    <scope>NUCLEOTIDE SEQUENCE [LARGE SCALE GENOMIC DNA]</scope>
    <source>
        <strain evidence="2">cv. AL8/78</strain>
    </source>
</reference>
<name>A0A453SEB4_AEGTS</name>
<proteinExistence type="predicted"/>
<evidence type="ECO:0000313" key="1">
    <source>
        <dbReference type="EnsemblPlants" id="AET7Gv20923300.1"/>
    </source>
</evidence>
<dbReference type="STRING" id="200361.A0A453SEB4"/>
<evidence type="ECO:0000313" key="2">
    <source>
        <dbReference type="Proteomes" id="UP000015105"/>
    </source>
</evidence>